<sequence length="156" mass="18174">MDNFNPDDEEDVEETESTDGQLNEMLHTMTLSDEIFDFFISKIKELEKIIKDGLNEECLKELSTGARLGIGSFGTVYEAIPKSGERMALKIMLLNDEKSIESVILEIKIMHAINKVSCSNFIKLDKNLMEKKKKKKKKFQNWFYSLQKEEKNWKIK</sequence>
<keyword evidence="4" id="KW-1185">Reference proteome</keyword>
<evidence type="ECO:0000256" key="1">
    <source>
        <dbReference type="PROSITE-ProRule" id="PRU10141"/>
    </source>
</evidence>
<keyword evidence="1" id="KW-0067">ATP-binding</keyword>
<reference evidence="5" key="1">
    <citation type="submission" date="2022-11" db="UniProtKB">
        <authorList>
            <consortium name="WormBaseParasite"/>
        </authorList>
    </citation>
    <scope>IDENTIFICATION</scope>
</reference>
<dbReference type="WBParaSite" id="PDA_v2.g16119.t1">
    <property type="protein sequence ID" value="PDA_v2.g16119.t1"/>
    <property type="gene ID" value="PDA_v2.g16119"/>
</dbReference>
<evidence type="ECO:0000313" key="5">
    <source>
        <dbReference type="WBParaSite" id="PDA_v2.g16119.t1"/>
    </source>
</evidence>
<dbReference type="AlphaFoldDB" id="A0A914PD86"/>
<dbReference type="GO" id="GO:0005524">
    <property type="term" value="F:ATP binding"/>
    <property type="evidence" value="ECO:0007669"/>
    <property type="project" value="UniProtKB-UniRule"/>
</dbReference>
<keyword evidence="1" id="KW-0547">Nucleotide-binding</keyword>
<dbReference type="Proteomes" id="UP000887578">
    <property type="component" value="Unplaced"/>
</dbReference>
<evidence type="ECO:0000259" key="3">
    <source>
        <dbReference type="PROSITE" id="PS50011"/>
    </source>
</evidence>
<accession>A0A914PD86</accession>
<organism evidence="4 5">
    <name type="scientific">Panagrolaimus davidi</name>
    <dbReference type="NCBI Taxonomy" id="227884"/>
    <lineage>
        <taxon>Eukaryota</taxon>
        <taxon>Metazoa</taxon>
        <taxon>Ecdysozoa</taxon>
        <taxon>Nematoda</taxon>
        <taxon>Chromadorea</taxon>
        <taxon>Rhabditida</taxon>
        <taxon>Tylenchina</taxon>
        <taxon>Panagrolaimomorpha</taxon>
        <taxon>Panagrolaimoidea</taxon>
        <taxon>Panagrolaimidae</taxon>
        <taxon>Panagrolaimus</taxon>
    </lineage>
</organism>
<dbReference type="Gene3D" id="3.30.200.20">
    <property type="entry name" value="Phosphorylase Kinase, domain 1"/>
    <property type="match status" value="1"/>
</dbReference>
<dbReference type="GO" id="GO:0004672">
    <property type="term" value="F:protein kinase activity"/>
    <property type="evidence" value="ECO:0007669"/>
    <property type="project" value="InterPro"/>
</dbReference>
<dbReference type="PROSITE" id="PS00107">
    <property type="entry name" value="PROTEIN_KINASE_ATP"/>
    <property type="match status" value="1"/>
</dbReference>
<evidence type="ECO:0000256" key="2">
    <source>
        <dbReference type="SAM" id="MobiDB-lite"/>
    </source>
</evidence>
<dbReference type="InterPro" id="IPR017441">
    <property type="entry name" value="Protein_kinase_ATP_BS"/>
</dbReference>
<dbReference type="InterPro" id="IPR011009">
    <property type="entry name" value="Kinase-like_dom_sf"/>
</dbReference>
<feature type="compositionally biased region" description="Acidic residues" evidence="2">
    <location>
        <begin position="1"/>
        <end position="17"/>
    </location>
</feature>
<proteinExistence type="predicted"/>
<feature type="binding site" evidence="1">
    <location>
        <position position="90"/>
    </location>
    <ligand>
        <name>ATP</name>
        <dbReference type="ChEBI" id="CHEBI:30616"/>
    </ligand>
</feature>
<protein>
    <submittedName>
        <fullName evidence="5">Protein kinase domain-containing protein</fullName>
    </submittedName>
</protein>
<feature type="region of interest" description="Disordered" evidence="2">
    <location>
        <begin position="1"/>
        <end position="21"/>
    </location>
</feature>
<dbReference type="SUPFAM" id="SSF56112">
    <property type="entry name" value="Protein kinase-like (PK-like)"/>
    <property type="match status" value="1"/>
</dbReference>
<evidence type="ECO:0000313" key="4">
    <source>
        <dbReference type="Proteomes" id="UP000887578"/>
    </source>
</evidence>
<dbReference type="InterPro" id="IPR000719">
    <property type="entry name" value="Prot_kinase_dom"/>
</dbReference>
<dbReference type="PROSITE" id="PS50011">
    <property type="entry name" value="PROTEIN_KINASE_DOM"/>
    <property type="match status" value="1"/>
</dbReference>
<feature type="domain" description="Protein kinase" evidence="3">
    <location>
        <begin position="62"/>
        <end position="156"/>
    </location>
</feature>
<name>A0A914PD86_9BILA</name>